<reference evidence="1 2" key="1">
    <citation type="submission" date="2016-11" db="EMBL/GenBank/DDBJ databases">
        <authorList>
            <person name="Kadnikov V."/>
            <person name="Nazina T."/>
        </authorList>
    </citation>
    <scope>NUCLEOTIDE SEQUENCE [LARGE SCALE GENOMIC DNA]</scope>
    <source>
        <strain evidence="1 2">1017</strain>
    </source>
</reference>
<dbReference type="AlphaFoldDB" id="A0A1Q5SS64"/>
<protein>
    <submittedName>
        <fullName evidence="1">Uncharacterized protein</fullName>
    </submittedName>
</protein>
<sequence>MRNGHAALAAVRCEARRPRYGFCDPHKRIGPQRGRGRFFSFLCKKIKKACCKNPLNKVYYVS</sequence>
<dbReference type="Proteomes" id="UP000186030">
    <property type="component" value="Unassembled WGS sequence"/>
</dbReference>
<gene>
    <name evidence="1" type="ORF">BRO54_2939</name>
</gene>
<evidence type="ECO:0000313" key="2">
    <source>
        <dbReference type="Proteomes" id="UP000186030"/>
    </source>
</evidence>
<dbReference type="EMBL" id="MQMG01000043">
    <property type="protein sequence ID" value="OKO90803.1"/>
    <property type="molecule type" value="Genomic_DNA"/>
</dbReference>
<organism evidence="1 2">
    <name type="scientific">Geobacillus proteiniphilus</name>
    <dbReference type="NCBI Taxonomy" id="860353"/>
    <lineage>
        <taxon>Bacteria</taxon>
        <taxon>Bacillati</taxon>
        <taxon>Bacillota</taxon>
        <taxon>Bacilli</taxon>
        <taxon>Bacillales</taxon>
        <taxon>Anoxybacillaceae</taxon>
        <taxon>Geobacillus</taxon>
    </lineage>
</organism>
<evidence type="ECO:0000313" key="1">
    <source>
        <dbReference type="EMBL" id="OKO90803.1"/>
    </source>
</evidence>
<reference evidence="2" key="2">
    <citation type="submission" date="2017-01" db="EMBL/GenBank/DDBJ databases">
        <title>Genome sequencing and annotation of Geobacillus sp. 1017, a Hydrocarbon-Oxidizing Thermophilic Bacterium Isolated from a Heavy Oil Reservoir (China).</title>
        <authorList>
            <person name="Kadnikov V.V."/>
            <person name="Mardanov A.V."/>
            <person name="Poltaraus A.B."/>
            <person name="Sokolova D.S."/>
            <person name="Semenova E.M."/>
            <person name="Ravin N.V."/>
            <person name="Tourova T.P."/>
            <person name="Nazina T.N."/>
        </authorList>
    </citation>
    <scope>NUCLEOTIDE SEQUENCE [LARGE SCALE GENOMIC DNA]</scope>
    <source>
        <strain evidence="2">1017</strain>
    </source>
</reference>
<accession>A0A1Q5SS64</accession>
<name>A0A1Q5SS64_9BACL</name>
<proteinExistence type="predicted"/>
<comment type="caution">
    <text evidence="1">The sequence shown here is derived from an EMBL/GenBank/DDBJ whole genome shotgun (WGS) entry which is preliminary data.</text>
</comment>